<gene>
    <name evidence="8" type="primary">LOC106771018</name>
</gene>
<keyword evidence="3 6" id="KW-0812">Transmembrane</keyword>
<keyword evidence="4 6" id="KW-1133">Transmembrane helix</keyword>
<feature type="transmembrane region" description="Helical" evidence="6">
    <location>
        <begin position="270"/>
        <end position="293"/>
    </location>
</feature>
<reference evidence="8" key="2">
    <citation type="submission" date="2025-08" db="UniProtKB">
        <authorList>
            <consortium name="RefSeq"/>
        </authorList>
    </citation>
    <scope>IDENTIFICATION</scope>
    <source>
        <tissue evidence="8">Leaf</tissue>
    </source>
</reference>
<feature type="transmembrane region" description="Helical" evidence="6">
    <location>
        <begin position="161"/>
        <end position="182"/>
    </location>
</feature>
<organism evidence="7 8">
    <name type="scientific">Vigna radiata var. radiata</name>
    <name type="common">Mung bean</name>
    <name type="synonym">Phaseolus aureus</name>
    <dbReference type="NCBI Taxonomy" id="3916"/>
    <lineage>
        <taxon>Eukaryota</taxon>
        <taxon>Viridiplantae</taxon>
        <taxon>Streptophyta</taxon>
        <taxon>Embryophyta</taxon>
        <taxon>Tracheophyta</taxon>
        <taxon>Spermatophyta</taxon>
        <taxon>Magnoliopsida</taxon>
        <taxon>eudicotyledons</taxon>
        <taxon>Gunneridae</taxon>
        <taxon>Pentapetalae</taxon>
        <taxon>rosids</taxon>
        <taxon>fabids</taxon>
        <taxon>Fabales</taxon>
        <taxon>Fabaceae</taxon>
        <taxon>Papilionoideae</taxon>
        <taxon>50 kb inversion clade</taxon>
        <taxon>NPAAA clade</taxon>
        <taxon>indigoferoid/millettioid clade</taxon>
        <taxon>Phaseoleae</taxon>
        <taxon>Vigna</taxon>
    </lineage>
</organism>
<feature type="transmembrane region" description="Helical" evidence="6">
    <location>
        <begin position="202"/>
        <end position="224"/>
    </location>
</feature>
<dbReference type="STRING" id="3916.A0A1S3V2H4"/>
<evidence type="ECO:0000256" key="3">
    <source>
        <dbReference type="ARBA" id="ARBA00022692"/>
    </source>
</evidence>
<protein>
    <submittedName>
        <fullName evidence="8">Transmembrane protein adipocyte-associated 1</fullName>
    </submittedName>
</protein>
<dbReference type="PANTHER" id="PTHR15876:SF8">
    <property type="entry name" value="TRANSMEMBRANE PROTEIN ADIPOCYTE-ASSOCIATED 1"/>
    <property type="match status" value="1"/>
</dbReference>
<dbReference type="GO" id="GO:0005886">
    <property type="term" value="C:plasma membrane"/>
    <property type="evidence" value="ECO:0007669"/>
    <property type="project" value="TreeGrafter"/>
</dbReference>
<comment type="similarity">
    <text evidence="2">Belongs to the UPF0359 family.</text>
</comment>
<evidence type="ECO:0000256" key="6">
    <source>
        <dbReference type="SAM" id="Phobius"/>
    </source>
</evidence>
<comment type="subcellular location">
    <subcellularLocation>
        <location evidence="1">Membrane</location>
        <topology evidence="1">Multi-pass membrane protein</topology>
    </subcellularLocation>
</comment>
<feature type="transmembrane region" description="Helical" evidence="6">
    <location>
        <begin position="129"/>
        <end position="149"/>
    </location>
</feature>
<evidence type="ECO:0000256" key="4">
    <source>
        <dbReference type="ARBA" id="ARBA00022989"/>
    </source>
</evidence>
<dbReference type="RefSeq" id="XP_014512382.2">
    <property type="nucleotide sequence ID" value="XM_014656896.2"/>
</dbReference>
<accession>A0A1S3V2H4</accession>
<sequence>MIYRYYCLYQSESQFSPYCYCSSIHLPLFYSKIHSFLSILKIRFRVFLCSETKGVLGDMVVQSLLTLEKQGPNSVVTEGIHNWVFECHGFLHNAVLIIASFLFVLYLALQARQSFLKLSHGRSYIIISYYASLWLVSILNLVWCFSQTWECSPGKEFAWNLLSLFTTSGMLFLEVSLLAFLFQGNSTSGLEALTRTFGISGIIVGFDILLKAIYLFAFGIPIFINSGYPTPHVKWNLWVIHKLLLTLVYGFILFVYHSRWRERLPARPAYYKYVIIMFILNAIALFACGITGNGAAFGFWLYHFTIVCYHAAYLPLLYITFLADFFQEDDLRLENVYYSEMKDAGFFESDWN</sequence>
<dbReference type="GeneID" id="106771018"/>
<dbReference type="PANTHER" id="PTHR15876">
    <property type="entry name" value="TRANSMEMBRANE PROTEIN ADIPOCYTE-ASSOCIATED 1"/>
    <property type="match status" value="1"/>
</dbReference>
<dbReference type="Pfam" id="PF10160">
    <property type="entry name" value="Tmemb_40"/>
    <property type="match status" value="1"/>
</dbReference>
<evidence type="ECO:0000313" key="8">
    <source>
        <dbReference type="RefSeq" id="XP_014512382.2"/>
    </source>
</evidence>
<dbReference type="GO" id="GO:0004930">
    <property type="term" value="F:G protein-coupled receptor activity"/>
    <property type="evidence" value="ECO:0007669"/>
    <property type="project" value="TreeGrafter"/>
</dbReference>
<dbReference type="Proteomes" id="UP000087766">
    <property type="component" value="Chromosome 8"/>
</dbReference>
<dbReference type="OrthoDB" id="10027388at2759"/>
<feature type="transmembrane region" description="Helical" evidence="6">
    <location>
        <begin position="236"/>
        <end position="258"/>
    </location>
</feature>
<dbReference type="KEGG" id="vra:106771018"/>
<evidence type="ECO:0000256" key="2">
    <source>
        <dbReference type="ARBA" id="ARBA00010125"/>
    </source>
</evidence>
<feature type="transmembrane region" description="Helical" evidence="6">
    <location>
        <begin position="299"/>
        <end position="323"/>
    </location>
</feature>
<evidence type="ECO:0000256" key="5">
    <source>
        <dbReference type="ARBA" id="ARBA00023136"/>
    </source>
</evidence>
<keyword evidence="7" id="KW-1185">Reference proteome</keyword>
<name>A0A1S3V2H4_VIGRR</name>
<evidence type="ECO:0000256" key="1">
    <source>
        <dbReference type="ARBA" id="ARBA00004141"/>
    </source>
</evidence>
<keyword evidence="5 6" id="KW-0472">Membrane</keyword>
<dbReference type="AlphaFoldDB" id="A0A1S3V2H4"/>
<proteinExistence type="inferred from homology"/>
<evidence type="ECO:0000313" key="7">
    <source>
        <dbReference type="Proteomes" id="UP000087766"/>
    </source>
</evidence>
<dbReference type="InterPro" id="IPR018781">
    <property type="entry name" value="TPRA1/CAND2/CAND8"/>
</dbReference>
<feature type="transmembrane region" description="Helical" evidence="6">
    <location>
        <begin position="90"/>
        <end position="109"/>
    </location>
</feature>
<reference evidence="7" key="1">
    <citation type="journal article" date="2014" name="Nat. Commun.">
        <title>Genome sequence of mungbean and insights into evolution within Vigna species.</title>
        <authorList>
            <person name="Kang Y.J."/>
            <person name="Kim S.K."/>
            <person name="Kim M.Y."/>
            <person name="Lestari P."/>
            <person name="Kim K.H."/>
            <person name="Ha B.K."/>
            <person name="Jun T.H."/>
            <person name="Hwang W.J."/>
            <person name="Lee T."/>
            <person name="Lee J."/>
            <person name="Shim S."/>
            <person name="Yoon M.Y."/>
            <person name="Jang Y.E."/>
            <person name="Han K.S."/>
            <person name="Taeprayoon P."/>
            <person name="Yoon N."/>
            <person name="Somta P."/>
            <person name="Tanya P."/>
            <person name="Kim K.S."/>
            <person name="Gwag J.G."/>
            <person name="Moon J.K."/>
            <person name="Lee Y.H."/>
            <person name="Park B.S."/>
            <person name="Bombarely A."/>
            <person name="Doyle J.J."/>
            <person name="Jackson S.A."/>
            <person name="Schafleitner R."/>
            <person name="Srinives P."/>
            <person name="Varshney R.K."/>
            <person name="Lee S.H."/>
        </authorList>
    </citation>
    <scope>NUCLEOTIDE SEQUENCE [LARGE SCALE GENOMIC DNA]</scope>
    <source>
        <strain evidence="7">cv. VC1973A</strain>
    </source>
</reference>